<feature type="chain" id="PRO_5004676623" description="Carboxypeptidase regulatory-like domain-containing protein" evidence="1">
    <location>
        <begin position="23"/>
        <end position="54"/>
    </location>
</feature>
<name>U6RPB0_9BACT</name>
<dbReference type="EMBL" id="AQHY01000008">
    <property type="protein sequence ID" value="EOA57621.1"/>
    <property type="molecule type" value="Genomic_DNA"/>
</dbReference>
<dbReference type="Proteomes" id="UP000017831">
    <property type="component" value="Unassembled WGS sequence"/>
</dbReference>
<evidence type="ECO:0008006" key="4">
    <source>
        <dbReference type="Google" id="ProtNLM"/>
    </source>
</evidence>
<comment type="caution">
    <text evidence="2">The sequence shown here is derived from an EMBL/GenBank/DDBJ whole genome shotgun (WGS) entry which is preliminary data.</text>
</comment>
<keyword evidence="3" id="KW-1185">Reference proteome</keyword>
<proteinExistence type="predicted"/>
<evidence type="ECO:0000313" key="3">
    <source>
        <dbReference type="Proteomes" id="UP000017831"/>
    </source>
</evidence>
<dbReference type="AlphaFoldDB" id="U6RPB0"/>
<feature type="signal peptide" evidence="1">
    <location>
        <begin position="1"/>
        <end position="22"/>
    </location>
</feature>
<organism evidence="2 3">
    <name type="scientific">Phocaeicola massiliensis B84634 = Timone 84634 = DSM 17679 = JCM 13223</name>
    <dbReference type="NCBI Taxonomy" id="1121098"/>
    <lineage>
        <taxon>Bacteria</taxon>
        <taxon>Pseudomonadati</taxon>
        <taxon>Bacteroidota</taxon>
        <taxon>Bacteroidia</taxon>
        <taxon>Bacteroidales</taxon>
        <taxon>Bacteroidaceae</taxon>
        <taxon>Phocaeicola</taxon>
    </lineage>
</organism>
<evidence type="ECO:0000313" key="2">
    <source>
        <dbReference type="EMBL" id="EOA57621.1"/>
    </source>
</evidence>
<reference evidence="2 3" key="1">
    <citation type="submission" date="2013-04" db="EMBL/GenBank/DDBJ databases">
        <title>The Genome Sequence of Bacteroides massiliensis DSM 17679.</title>
        <authorList>
            <consortium name="The Broad Institute Genomics Platform"/>
            <person name="Earl A."/>
            <person name="Ward D."/>
            <person name="Feldgarden M."/>
            <person name="Gevers D."/>
            <person name="Martens E."/>
            <person name="Fenner L."/>
            <person name="Roux V."/>
            <person name="Mallet M.N."/>
            <person name="Raoult D."/>
            <person name="Walker B."/>
            <person name="Young S."/>
            <person name="Zeng Q."/>
            <person name="Gargeya S."/>
            <person name="Fitzgerald M."/>
            <person name="Haas B."/>
            <person name="Abouelleil A."/>
            <person name="Allen A.W."/>
            <person name="Alvarado L."/>
            <person name="Arachchi H.M."/>
            <person name="Berlin A.M."/>
            <person name="Chapman S.B."/>
            <person name="Gainer-Dewar J."/>
            <person name="Goldberg J."/>
            <person name="Griggs A."/>
            <person name="Gujja S."/>
            <person name="Hansen M."/>
            <person name="Howarth C."/>
            <person name="Imamovic A."/>
            <person name="Ireland A."/>
            <person name="Larimer J."/>
            <person name="McCowan C."/>
            <person name="Murphy C."/>
            <person name="Pearson M."/>
            <person name="Poon T.W."/>
            <person name="Priest M."/>
            <person name="Roberts A."/>
            <person name="Saif S."/>
            <person name="Shea T."/>
            <person name="Sisk P."/>
            <person name="Sykes S."/>
            <person name="Wortman J."/>
            <person name="Nusbaum C."/>
            <person name="Birren B."/>
        </authorList>
    </citation>
    <scope>NUCLEOTIDE SEQUENCE [LARGE SCALE GENOMIC DNA]</scope>
    <source>
        <strain evidence="3">B84634 / Timone 84634 / DSM 17679 / JCM 13223</strain>
    </source>
</reference>
<dbReference type="PATRIC" id="fig|1121098.3.peg.699"/>
<evidence type="ECO:0000256" key="1">
    <source>
        <dbReference type="SAM" id="SignalP"/>
    </source>
</evidence>
<accession>U6RPB0</accession>
<dbReference type="STRING" id="1121098.HMPREF1534_00683"/>
<keyword evidence="1" id="KW-0732">Signal</keyword>
<protein>
    <recommendedName>
        <fullName evidence="4">Carboxypeptidase regulatory-like domain-containing protein</fullName>
    </recommendedName>
</protein>
<dbReference type="HOGENOM" id="CLU_3040465_0_0_10"/>
<gene>
    <name evidence="2" type="ORF">HMPREF1534_00683</name>
</gene>
<dbReference type="PROSITE" id="PS51257">
    <property type="entry name" value="PROKAR_LIPOPROTEIN"/>
    <property type="match status" value="1"/>
</dbReference>
<sequence>MNKLIAKTVVMLLLLAIGACTSSEEDTTGSIYGKVTDNKNGEVLQGVTILNSAT</sequence>